<keyword evidence="4" id="KW-0694">RNA-binding</keyword>
<keyword evidence="4" id="KW-0687">Ribonucleoprotein</keyword>
<comment type="caution">
    <text evidence="5">The sequence shown here is derived from an EMBL/GenBank/DDBJ whole genome shotgun (WGS) entry which is preliminary data.</text>
</comment>
<dbReference type="InterPro" id="IPR000529">
    <property type="entry name" value="Ribosomal_bS6"/>
</dbReference>
<dbReference type="Pfam" id="PF01250">
    <property type="entry name" value="Ribosomal_S6"/>
    <property type="match status" value="1"/>
</dbReference>
<evidence type="ECO:0000256" key="1">
    <source>
        <dbReference type="ARBA" id="ARBA00009512"/>
    </source>
</evidence>
<dbReference type="Gene3D" id="3.30.70.60">
    <property type="match status" value="1"/>
</dbReference>
<dbReference type="InterPro" id="IPR020814">
    <property type="entry name" value="Ribosomal_S6_plastid/chlpt"/>
</dbReference>
<dbReference type="NCBIfam" id="TIGR00166">
    <property type="entry name" value="S6"/>
    <property type="match status" value="1"/>
</dbReference>
<dbReference type="GO" id="GO:1990904">
    <property type="term" value="C:ribonucleoprotein complex"/>
    <property type="evidence" value="ECO:0007669"/>
    <property type="project" value="UniProtKB-KW"/>
</dbReference>
<dbReference type="GO" id="GO:0005737">
    <property type="term" value="C:cytoplasm"/>
    <property type="evidence" value="ECO:0007669"/>
    <property type="project" value="UniProtKB-ARBA"/>
</dbReference>
<protein>
    <recommendedName>
        <fullName evidence="3 4">Small ribosomal subunit protein bS6</fullName>
    </recommendedName>
</protein>
<accession>A0A0P6WZF1</accession>
<evidence type="ECO:0000313" key="6">
    <source>
        <dbReference type="Proteomes" id="UP000050417"/>
    </source>
</evidence>
<dbReference type="GO" id="GO:0003735">
    <property type="term" value="F:structural constituent of ribosome"/>
    <property type="evidence" value="ECO:0007669"/>
    <property type="project" value="InterPro"/>
</dbReference>
<dbReference type="EMBL" id="LGCL01000039">
    <property type="protein sequence ID" value="KPL72159.1"/>
    <property type="molecule type" value="Genomic_DNA"/>
</dbReference>
<dbReference type="OrthoDB" id="9812702at2"/>
<comment type="similarity">
    <text evidence="1 4">Belongs to the bacterial ribosomal protein bS6 family.</text>
</comment>
<dbReference type="SUPFAM" id="SSF54995">
    <property type="entry name" value="Ribosomal protein S6"/>
    <property type="match status" value="1"/>
</dbReference>
<evidence type="ECO:0000256" key="2">
    <source>
        <dbReference type="ARBA" id="ARBA00035104"/>
    </source>
</evidence>
<comment type="function">
    <text evidence="2 4">Binds together with bS18 to 16S ribosomal RNA.</text>
</comment>
<dbReference type="Proteomes" id="UP000050417">
    <property type="component" value="Unassembled WGS sequence"/>
</dbReference>
<dbReference type="GO" id="GO:0005840">
    <property type="term" value="C:ribosome"/>
    <property type="evidence" value="ECO:0007669"/>
    <property type="project" value="UniProtKB-KW"/>
</dbReference>
<reference evidence="5 6" key="1">
    <citation type="submission" date="2015-07" db="EMBL/GenBank/DDBJ databases">
        <title>Genome sequence of Ornatilinea apprima DSM 23815.</title>
        <authorList>
            <person name="Hemp J."/>
            <person name="Ward L.M."/>
            <person name="Pace L.A."/>
            <person name="Fischer W.W."/>
        </authorList>
    </citation>
    <scope>NUCLEOTIDE SEQUENCE [LARGE SCALE GENOMIC DNA]</scope>
    <source>
        <strain evidence="5 6">P3M-1</strain>
    </source>
</reference>
<dbReference type="InterPro" id="IPR014717">
    <property type="entry name" value="Transl_elong_EF1B/ribsomal_bS6"/>
</dbReference>
<sequence length="94" mass="10822">MRKYELVFIVHPDLDETAFGGIVEKVTGWVTESGGSVEKTDVWGKRRMAYAIRKQREGQYVLMNVNIAPSFTAELERNLQILEPVMRFMLTEAK</sequence>
<dbReference type="PANTHER" id="PTHR21011:SF1">
    <property type="entry name" value="SMALL RIBOSOMAL SUBUNIT PROTEIN BS6M"/>
    <property type="match status" value="1"/>
</dbReference>
<dbReference type="HAMAP" id="MF_00360">
    <property type="entry name" value="Ribosomal_bS6"/>
    <property type="match status" value="1"/>
</dbReference>
<dbReference type="PANTHER" id="PTHR21011">
    <property type="entry name" value="MITOCHONDRIAL 28S RIBOSOMAL PROTEIN S6"/>
    <property type="match status" value="1"/>
</dbReference>
<dbReference type="AlphaFoldDB" id="A0A0P6WZF1"/>
<dbReference type="PATRIC" id="fig|1134406.4.peg.721"/>
<dbReference type="STRING" id="1134406.ADN00_15095"/>
<proteinExistence type="inferred from homology"/>
<evidence type="ECO:0000256" key="3">
    <source>
        <dbReference type="ARBA" id="ARBA00035294"/>
    </source>
</evidence>
<name>A0A0P6WZF1_9CHLR</name>
<dbReference type="InterPro" id="IPR035980">
    <property type="entry name" value="Ribosomal_bS6_sf"/>
</dbReference>
<gene>
    <name evidence="4" type="primary">rpsF</name>
    <name evidence="5" type="ORF">ADN00_15095</name>
</gene>
<keyword evidence="4" id="KW-0699">rRNA-binding</keyword>
<organism evidence="5 6">
    <name type="scientific">Ornatilinea apprima</name>
    <dbReference type="NCBI Taxonomy" id="1134406"/>
    <lineage>
        <taxon>Bacteria</taxon>
        <taxon>Bacillati</taxon>
        <taxon>Chloroflexota</taxon>
        <taxon>Anaerolineae</taxon>
        <taxon>Anaerolineales</taxon>
        <taxon>Anaerolineaceae</taxon>
        <taxon>Ornatilinea</taxon>
    </lineage>
</organism>
<dbReference type="RefSeq" id="WP_075063868.1">
    <property type="nucleotide sequence ID" value="NZ_LGCL01000039.1"/>
</dbReference>
<keyword evidence="4" id="KW-0689">Ribosomal protein</keyword>
<keyword evidence="6" id="KW-1185">Reference proteome</keyword>
<dbReference type="GO" id="GO:0006412">
    <property type="term" value="P:translation"/>
    <property type="evidence" value="ECO:0007669"/>
    <property type="project" value="UniProtKB-UniRule"/>
</dbReference>
<evidence type="ECO:0000313" key="5">
    <source>
        <dbReference type="EMBL" id="KPL72159.1"/>
    </source>
</evidence>
<evidence type="ECO:0000256" key="4">
    <source>
        <dbReference type="HAMAP-Rule" id="MF_00360"/>
    </source>
</evidence>
<dbReference type="CDD" id="cd00473">
    <property type="entry name" value="bS6"/>
    <property type="match status" value="1"/>
</dbReference>
<dbReference type="GO" id="GO:0070181">
    <property type="term" value="F:small ribosomal subunit rRNA binding"/>
    <property type="evidence" value="ECO:0007669"/>
    <property type="project" value="TreeGrafter"/>
</dbReference>